<gene>
    <name evidence="1" type="ORF">QE109_01275</name>
</gene>
<comment type="caution">
    <text evidence="1">The sequence shown here is derived from an EMBL/GenBank/DDBJ whole genome shotgun (WGS) entry which is preliminary data.</text>
</comment>
<dbReference type="Pfam" id="PF20194">
    <property type="entry name" value="DUF6557"/>
    <property type="match status" value="1"/>
</dbReference>
<evidence type="ECO:0000313" key="1">
    <source>
        <dbReference type="EMBL" id="MDH8676754.1"/>
    </source>
</evidence>
<sequence>MTLKEMLKTTTIDSVLDELLISYPECIADKHHYKSVLEFIDQTPTTIIDDFIIMVTLIDPSEEEAYEEDIDEEAYLSIAGYSEKENLHFALGFSRWEEWANAKLIIQEDLEIKKEELLAMCLYEMTFYGFNQDEIANELKDLEKGIMMH</sequence>
<proteinExistence type="predicted"/>
<evidence type="ECO:0000313" key="2">
    <source>
        <dbReference type="Proteomes" id="UP001158045"/>
    </source>
</evidence>
<dbReference type="Proteomes" id="UP001158045">
    <property type="component" value="Unassembled WGS sequence"/>
</dbReference>
<keyword evidence="2" id="KW-1185">Reference proteome</keyword>
<dbReference type="InterPro" id="IPR046687">
    <property type="entry name" value="DUF6557"/>
</dbReference>
<protein>
    <submittedName>
        <fullName evidence="1">Uncharacterized protein</fullName>
    </submittedName>
</protein>
<dbReference type="EMBL" id="JARYZI010000001">
    <property type="protein sequence ID" value="MDH8676754.1"/>
    <property type="molecule type" value="Genomic_DNA"/>
</dbReference>
<organism evidence="1 2">
    <name type="scientific">Fusibacter bizertensis</name>
    <dbReference type="NCBI Taxonomy" id="1488331"/>
    <lineage>
        <taxon>Bacteria</taxon>
        <taxon>Bacillati</taxon>
        <taxon>Bacillota</taxon>
        <taxon>Clostridia</taxon>
        <taxon>Eubacteriales</taxon>
        <taxon>Eubacteriales Family XII. Incertae Sedis</taxon>
        <taxon>Fusibacter</taxon>
    </lineage>
</organism>
<accession>A0ABT6N8L3</accession>
<reference evidence="1 2" key="1">
    <citation type="submission" date="2023-04" db="EMBL/GenBank/DDBJ databases">
        <title>Fusibacter bizertensis strain WBS, isolated from littoral bottom sediments of the Arctic seas - biochemical and genomic analysis.</title>
        <authorList>
            <person name="Brioukhanov A.L."/>
        </authorList>
    </citation>
    <scope>NUCLEOTIDE SEQUENCE [LARGE SCALE GENOMIC DNA]</scope>
    <source>
        <strain evidence="1 2">WBS</strain>
    </source>
</reference>
<name>A0ABT6N8L3_9FIRM</name>